<protein>
    <recommendedName>
        <fullName evidence="3">SAM-dependent methyltransferase TRM5/TYW2-type domain-containing protein</fullName>
    </recommendedName>
</protein>
<keyword evidence="1" id="KW-0812">Transmembrane</keyword>
<feature type="transmembrane region" description="Helical" evidence="1">
    <location>
        <begin position="38"/>
        <end position="57"/>
    </location>
</feature>
<dbReference type="InterPro" id="IPR029063">
    <property type="entry name" value="SAM-dependent_MTases_sf"/>
</dbReference>
<reference evidence="2" key="1">
    <citation type="journal article" date="2014" name="Front. Microbiol.">
        <title>High frequency of phylogenetically diverse reductive dehalogenase-homologous genes in deep subseafloor sedimentary metagenomes.</title>
        <authorList>
            <person name="Kawai M."/>
            <person name="Futagami T."/>
            <person name="Toyoda A."/>
            <person name="Takaki Y."/>
            <person name="Nishi S."/>
            <person name="Hori S."/>
            <person name="Arai W."/>
            <person name="Tsubouchi T."/>
            <person name="Morono Y."/>
            <person name="Uchiyama I."/>
            <person name="Ito T."/>
            <person name="Fujiyama A."/>
            <person name="Inagaki F."/>
            <person name="Takami H."/>
        </authorList>
    </citation>
    <scope>NUCLEOTIDE SEQUENCE</scope>
    <source>
        <strain evidence="2">Expedition CK06-06</strain>
    </source>
</reference>
<dbReference type="EMBL" id="BART01037035">
    <property type="protein sequence ID" value="GAH05454.1"/>
    <property type="molecule type" value="Genomic_DNA"/>
</dbReference>
<sequence length="59" mass="6460">MRGGIAKGLKRKGGFGFIPRSNTIEEKFLLKLSLKGKIILDIGGFIGIYTLFFAKAVTQ</sequence>
<dbReference type="SUPFAM" id="SSF53335">
    <property type="entry name" value="S-adenosyl-L-methionine-dependent methyltransferases"/>
    <property type="match status" value="1"/>
</dbReference>
<evidence type="ECO:0000313" key="2">
    <source>
        <dbReference type="EMBL" id="GAH05454.1"/>
    </source>
</evidence>
<feature type="non-terminal residue" evidence="2">
    <location>
        <position position="59"/>
    </location>
</feature>
<dbReference type="AlphaFoldDB" id="X1DKE9"/>
<keyword evidence="1" id="KW-0472">Membrane</keyword>
<evidence type="ECO:0000256" key="1">
    <source>
        <dbReference type="SAM" id="Phobius"/>
    </source>
</evidence>
<accession>X1DKE9</accession>
<comment type="caution">
    <text evidence="2">The sequence shown here is derived from an EMBL/GenBank/DDBJ whole genome shotgun (WGS) entry which is preliminary data.</text>
</comment>
<name>X1DKE9_9ZZZZ</name>
<evidence type="ECO:0008006" key="3">
    <source>
        <dbReference type="Google" id="ProtNLM"/>
    </source>
</evidence>
<keyword evidence="1" id="KW-1133">Transmembrane helix</keyword>
<gene>
    <name evidence="2" type="ORF">S01H4_62164</name>
</gene>
<organism evidence="2">
    <name type="scientific">marine sediment metagenome</name>
    <dbReference type="NCBI Taxonomy" id="412755"/>
    <lineage>
        <taxon>unclassified sequences</taxon>
        <taxon>metagenomes</taxon>
        <taxon>ecological metagenomes</taxon>
    </lineage>
</organism>
<proteinExistence type="predicted"/>